<dbReference type="EMBL" id="JANIEX010000238">
    <property type="protein sequence ID" value="KAJ3570420.1"/>
    <property type="molecule type" value="Genomic_DNA"/>
</dbReference>
<protein>
    <recommendedName>
        <fullName evidence="3">F-box domain-containing protein</fullName>
    </recommendedName>
</protein>
<dbReference type="AlphaFoldDB" id="A0AAD5VVD3"/>
<proteinExistence type="predicted"/>
<dbReference type="CDD" id="cd09917">
    <property type="entry name" value="F-box_SF"/>
    <property type="match status" value="1"/>
</dbReference>
<name>A0AAD5VVD3_9AGAR</name>
<gene>
    <name evidence="1" type="ORF">NP233_g4411</name>
</gene>
<accession>A0AAD5VVD3</accession>
<keyword evidence="2" id="KW-1185">Reference proteome</keyword>
<evidence type="ECO:0000313" key="2">
    <source>
        <dbReference type="Proteomes" id="UP001213000"/>
    </source>
</evidence>
<evidence type="ECO:0000313" key="1">
    <source>
        <dbReference type="EMBL" id="KAJ3570420.1"/>
    </source>
</evidence>
<organism evidence="1 2">
    <name type="scientific">Leucocoprinus birnbaumii</name>
    <dbReference type="NCBI Taxonomy" id="56174"/>
    <lineage>
        <taxon>Eukaryota</taxon>
        <taxon>Fungi</taxon>
        <taxon>Dikarya</taxon>
        <taxon>Basidiomycota</taxon>
        <taxon>Agaricomycotina</taxon>
        <taxon>Agaricomycetes</taxon>
        <taxon>Agaricomycetidae</taxon>
        <taxon>Agaricales</taxon>
        <taxon>Agaricineae</taxon>
        <taxon>Agaricaceae</taxon>
        <taxon>Leucocoprinus</taxon>
    </lineage>
</organism>
<dbReference type="InterPro" id="IPR036047">
    <property type="entry name" value="F-box-like_dom_sf"/>
</dbReference>
<reference evidence="1" key="1">
    <citation type="submission" date="2022-07" db="EMBL/GenBank/DDBJ databases">
        <title>Genome Sequence of Leucocoprinus birnbaumii.</title>
        <authorList>
            <person name="Buettner E."/>
        </authorList>
    </citation>
    <scope>NUCLEOTIDE SEQUENCE</scope>
    <source>
        <strain evidence="1">VT141</strain>
    </source>
</reference>
<comment type="caution">
    <text evidence="1">The sequence shown here is derived from an EMBL/GenBank/DDBJ whole genome shotgun (WGS) entry which is preliminary data.</text>
</comment>
<dbReference type="Proteomes" id="UP001213000">
    <property type="component" value="Unassembled WGS sequence"/>
</dbReference>
<dbReference type="SUPFAM" id="SSF81383">
    <property type="entry name" value="F-box domain"/>
    <property type="match status" value="1"/>
</dbReference>
<sequence>MSGCEAVHNGESLTSEALWNVGHSTATRLKKGPKCADIRRKEKEIAKIFLSKRFDHQAFRCAITSTTLPNADITSQDMCFNIGPVDYLSTVLPFELKQRVLSLLGLRDLRTMCSVSRGLRKNAGDAIRFRVCAIFRIFVDEPNALLEVMGGLHAIVSGSSALLALTDVLFTPNDLDIYLPQENGDALLAWFEDRGYKAFNERTLRTNSYSTMQSTLASVYRLSKTGIESGPVINVLTTRRRSVLNAIIDYDFTFVMNFISSRGVGSLYWDMTDEKIGINNSMAQRNRTTAESKSMRVEILEYYLGLVRDINWSR</sequence>
<evidence type="ECO:0008006" key="3">
    <source>
        <dbReference type="Google" id="ProtNLM"/>
    </source>
</evidence>